<evidence type="ECO:0000256" key="1">
    <source>
        <dbReference type="SAM" id="MobiDB-lite"/>
    </source>
</evidence>
<feature type="compositionally biased region" description="Polar residues" evidence="1">
    <location>
        <begin position="132"/>
        <end position="141"/>
    </location>
</feature>
<comment type="caution">
    <text evidence="2">The sequence shown here is derived from an EMBL/GenBank/DDBJ whole genome shotgun (WGS) entry which is preliminary data.</text>
</comment>
<keyword evidence="3" id="KW-1185">Reference proteome</keyword>
<feature type="region of interest" description="Disordered" evidence="1">
    <location>
        <begin position="1"/>
        <end position="70"/>
    </location>
</feature>
<accession>A0A9P9Y4Z7</accession>
<feature type="region of interest" description="Disordered" evidence="1">
    <location>
        <begin position="132"/>
        <end position="225"/>
    </location>
</feature>
<sequence>MARKLPWDRDQVDTPAKVGKSPAQAPRSPVIANPSSEPAKRVKRRSPSRTRSPSTSPPPEPPKEEYMTPTDDLWQMVEDEFYQTAQKFTAHLHRAEYQRQKTLAASQNAAAISAIARPTVGEASSLVRQRSALTSRAQRQKNVLGEEVPATSGLRGLMDSPKKADRVLRSHAHPMAGKQDCEEGAEHGWSRNPRRSHHLKGSNPTSRPGREAIIDDTSFQIGTEP</sequence>
<reference evidence="2" key="1">
    <citation type="journal article" date="2021" name="J Fungi (Basel)">
        <title>Genomic and Metabolomic Analyses of the Marine Fungus Emericellopsis cladophorae: Insights into Saltwater Adaptability Mechanisms and Its Biosynthetic Potential.</title>
        <authorList>
            <person name="Goncalves M.F.M."/>
            <person name="Hilario S."/>
            <person name="Van de Peer Y."/>
            <person name="Esteves A.C."/>
            <person name="Alves A."/>
        </authorList>
    </citation>
    <scope>NUCLEOTIDE SEQUENCE</scope>
    <source>
        <strain evidence="2">MUM 19.33</strain>
    </source>
</reference>
<evidence type="ECO:0000313" key="2">
    <source>
        <dbReference type="EMBL" id="KAI6783445.1"/>
    </source>
</evidence>
<dbReference type="Proteomes" id="UP001055219">
    <property type="component" value="Unassembled WGS sequence"/>
</dbReference>
<evidence type="ECO:0000313" key="3">
    <source>
        <dbReference type="Proteomes" id="UP001055219"/>
    </source>
</evidence>
<gene>
    <name evidence="2" type="ORF">J7T54_004472</name>
</gene>
<feature type="compositionally biased region" description="Basic and acidic residues" evidence="1">
    <location>
        <begin position="1"/>
        <end position="12"/>
    </location>
</feature>
<name>A0A9P9Y4Z7_9HYPO</name>
<dbReference type="EMBL" id="JAGIXG020000008">
    <property type="protein sequence ID" value="KAI6783445.1"/>
    <property type="molecule type" value="Genomic_DNA"/>
</dbReference>
<dbReference type="GeneID" id="75830960"/>
<protein>
    <submittedName>
        <fullName evidence="2">Uncharacterized protein</fullName>
    </submittedName>
</protein>
<proteinExistence type="predicted"/>
<dbReference type="RefSeq" id="XP_051364301.1">
    <property type="nucleotide sequence ID" value="XM_051504393.1"/>
</dbReference>
<reference evidence="2" key="2">
    <citation type="submission" date="2022-07" db="EMBL/GenBank/DDBJ databases">
        <authorList>
            <person name="Goncalves M.F.M."/>
            <person name="Hilario S."/>
            <person name="Van De Peer Y."/>
            <person name="Esteves A.C."/>
            <person name="Alves A."/>
        </authorList>
    </citation>
    <scope>NUCLEOTIDE SEQUENCE</scope>
    <source>
        <strain evidence="2">MUM 19.33</strain>
    </source>
</reference>
<dbReference type="OrthoDB" id="5374569at2759"/>
<dbReference type="AlphaFoldDB" id="A0A9P9Y4Z7"/>
<feature type="compositionally biased region" description="Basic and acidic residues" evidence="1">
    <location>
        <begin position="179"/>
        <end position="189"/>
    </location>
</feature>
<organism evidence="2 3">
    <name type="scientific">Emericellopsis cladophorae</name>
    <dbReference type="NCBI Taxonomy" id="2686198"/>
    <lineage>
        <taxon>Eukaryota</taxon>
        <taxon>Fungi</taxon>
        <taxon>Dikarya</taxon>
        <taxon>Ascomycota</taxon>
        <taxon>Pezizomycotina</taxon>
        <taxon>Sordariomycetes</taxon>
        <taxon>Hypocreomycetidae</taxon>
        <taxon>Hypocreales</taxon>
        <taxon>Bionectriaceae</taxon>
        <taxon>Emericellopsis</taxon>
    </lineage>
</organism>